<evidence type="ECO:0000313" key="2">
    <source>
        <dbReference type="Proteomes" id="UP000250780"/>
    </source>
</evidence>
<gene>
    <name evidence="1" type="ORF">NCTC9073_06011</name>
</gene>
<dbReference type="EMBL" id="UASD01000010">
    <property type="protein sequence ID" value="SPX19867.1"/>
    <property type="molecule type" value="Genomic_DNA"/>
</dbReference>
<evidence type="ECO:0000313" key="1">
    <source>
        <dbReference type="EMBL" id="SPX19867.1"/>
    </source>
</evidence>
<protein>
    <submittedName>
        <fullName evidence="1">Uncharacterized protein</fullName>
    </submittedName>
</protein>
<accession>A0A2X1NT42</accession>
<proteinExistence type="predicted"/>
<dbReference type="AlphaFoldDB" id="A0A2X1NT42"/>
<organism evidence="1 2">
    <name type="scientific">Escherichia coli</name>
    <dbReference type="NCBI Taxonomy" id="562"/>
    <lineage>
        <taxon>Bacteria</taxon>
        <taxon>Pseudomonadati</taxon>
        <taxon>Pseudomonadota</taxon>
        <taxon>Gammaproteobacteria</taxon>
        <taxon>Enterobacterales</taxon>
        <taxon>Enterobacteriaceae</taxon>
        <taxon>Escherichia</taxon>
    </lineage>
</organism>
<reference evidence="1 2" key="1">
    <citation type="submission" date="2018-06" db="EMBL/GenBank/DDBJ databases">
        <authorList>
            <consortium name="Pathogen Informatics"/>
            <person name="Doyle S."/>
        </authorList>
    </citation>
    <scope>NUCLEOTIDE SEQUENCE [LARGE SCALE GENOMIC DNA]</scope>
    <source>
        <strain evidence="1 2">NCTC9073</strain>
    </source>
</reference>
<name>A0A2X1NT42_ECOLX</name>
<sequence>MFEKMKNNVTRIPGNLKKLNQYQKDIDHLSKLFSEQQLLELMTTTESDQILQMKPAVDILHVLSPSASTAKHINFFQHVPVLEQWLKKECTAFNLLAVYFYSQQSRKM</sequence>
<dbReference type="Proteomes" id="UP000250780">
    <property type="component" value="Unassembled WGS sequence"/>
</dbReference>